<name>A0AB32WK61_THECC</name>
<gene>
    <name evidence="7" type="primary">LOC18594247</name>
</gene>
<dbReference type="SUPFAM" id="SSF103473">
    <property type="entry name" value="MFS general substrate transporter"/>
    <property type="match status" value="1"/>
</dbReference>
<comment type="subcellular location">
    <subcellularLocation>
        <location evidence="1">Membrane</location>
        <topology evidence="1">Multi-pass membrane protein</topology>
    </subcellularLocation>
</comment>
<evidence type="ECO:0000256" key="4">
    <source>
        <dbReference type="ARBA" id="ARBA00023136"/>
    </source>
</evidence>
<proteinExistence type="predicted"/>
<protein>
    <submittedName>
        <fullName evidence="7">Organic cation/carnitine transporter 2</fullName>
    </submittedName>
</protein>
<accession>A0AB32WK61</accession>
<dbReference type="AlphaFoldDB" id="A0AB32WK61"/>
<dbReference type="Gramene" id="Tc07v2_t009460.1">
    <property type="protein sequence ID" value="Tc07v2_p009460.1"/>
    <property type="gene ID" value="Tc07v2_g009460"/>
</dbReference>
<dbReference type="RefSeq" id="XP_017979778.1">
    <property type="nucleotide sequence ID" value="XM_018124289.1"/>
</dbReference>
<feature type="transmembrane region" description="Helical" evidence="5">
    <location>
        <begin position="103"/>
        <end position="124"/>
    </location>
</feature>
<evidence type="ECO:0000256" key="2">
    <source>
        <dbReference type="ARBA" id="ARBA00022692"/>
    </source>
</evidence>
<dbReference type="GO" id="GO:0016020">
    <property type="term" value="C:membrane"/>
    <property type="evidence" value="ECO:0007669"/>
    <property type="project" value="UniProtKB-SubCell"/>
</dbReference>
<feature type="transmembrane region" description="Helical" evidence="5">
    <location>
        <begin position="201"/>
        <end position="221"/>
    </location>
</feature>
<feature type="transmembrane region" description="Helical" evidence="5">
    <location>
        <begin position="341"/>
        <end position="364"/>
    </location>
</feature>
<feature type="transmembrane region" description="Helical" evidence="5">
    <location>
        <begin position="376"/>
        <end position="398"/>
    </location>
</feature>
<feature type="transmembrane region" description="Helical" evidence="5">
    <location>
        <begin position="404"/>
        <end position="424"/>
    </location>
</feature>
<reference evidence="6" key="1">
    <citation type="journal article" date="1997" name="Nucleic Acids Res.">
        <title>tRNAscan-SE: a program for improved detection of transfer RNA genes in genomic sequence.</title>
        <authorList>
            <person name="Lowe T.M."/>
            <person name="Eddy S.R."/>
        </authorList>
    </citation>
    <scope>NUCLEOTIDE SEQUENCE [LARGE SCALE GENOMIC DNA]</scope>
    <source>
        <strain evidence="6">r\B97-61/B2</strain>
    </source>
</reference>
<feature type="transmembrane region" description="Helical" evidence="5">
    <location>
        <begin position="136"/>
        <end position="155"/>
    </location>
</feature>
<evidence type="ECO:0000256" key="5">
    <source>
        <dbReference type="SAM" id="Phobius"/>
    </source>
</evidence>
<dbReference type="PANTHER" id="PTHR24064">
    <property type="entry name" value="SOLUTE CARRIER FAMILY 22 MEMBER"/>
    <property type="match status" value="1"/>
</dbReference>
<evidence type="ECO:0000313" key="6">
    <source>
        <dbReference type="Proteomes" id="UP000694886"/>
    </source>
</evidence>
<dbReference type="Proteomes" id="UP000694886">
    <property type="component" value="Chromosome 7"/>
</dbReference>
<keyword evidence="4 5" id="KW-0472">Membrane</keyword>
<reference evidence="7" key="2">
    <citation type="submission" date="2025-08" db="UniProtKB">
        <authorList>
            <consortium name="RefSeq"/>
        </authorList>
    </citation>
    <scope>IDENTIFICATION</scope>
</reference>
<keyword evidence="2 5" id="KW-0812">Transmembrane</keyword>
<keyword evidence="3 5" id="KW-1133">Transmembrane helix</keyword>
<evidence type="ECO:0000256" key="3">
    <source>
        <dbReference type="ARBA" id="ARBA00022989"/>
    </source>
</evidence>
<dbReference type="InterPro" id="IPR036259">
    <property type="entry name" value="MFS_trans_sf"/>
</dbReference>
<organism evidence="6 7">
    <name type="scientific">Theobroma cacao</name>
    <name type="common">Cacao</name>
    <name type="synonym">Cocoa</name>
    <dbReference type="NCBI Taxonomy" id="3641"/>
    <lineage>
        <taxon>Eukaryota</taxon>
        <taxon>Viridiplantae</taxon>
        <taxon>Streptophyta</taxon>
        <taxon>Embryophyta</taxon>
        <taxon>Tracheophyta</taxon>
        <taxon>Spermatophyta</taxon>
        <taxon>Magnoliopsida</taxon>
        <taxon>eudicotyledons</taxon>
        <taxon>Gunneridae</taxon>
        <taxon>Pentapetalae</taxon>
        <taxon>rosids</taxon>
        <taxon>malvids</taxon>
        <taxon>Malvales</taxon>
        <taxon>Malvaceae</taxon>
        <taxon>Byttnerioideae</taxon>
        <taxon>Theobroma</taxon>
    </lineage>
</organism>
<dbReference type="Gene3D" id="1.20.1250.20">
    <property type="entry name" value="MFS general substrate transporter like domains"/>
    <property type="match status" value="2"/>
</dbReference>
<feature type="transmembrane region" description="Helical" evidence="5">
    <location>
        <begin position="316"/>
        <end position="335"/>
    </location>
</feature>
<feature type="transmembrane region" description="Helical" evidence="5">
    <location>
        <begin position="287"/>
        <end position="309"/>
    </location>
</feature>
<evidence type="ECO:0000313" key="7">
    <source>
        <dbReference type="RefSeq" id="XP_017979778.1"/>
    </source>
</evidence>
<dbReference type="GeneID" id="18594247"/>
<dbReference type="KEGG" id="tcc:18594247"/>
<evidence type="ECO:0000256" key="1">
    <source>
        <dbReference type="ARBA" id="ARBA00004141"/>
    </source>
</evidence>
<sequence length="458" mass="51248">MTDSLQPSQKTLTIDDIIEDSLESFGWAQAFHSILVAFASLFDARNSFISVFTGAQPTCHCIDNTLCNSSSNICEIPKFAWAWSDHASKTIISDWMLQCSSSFIQGLPVSSHYTGCMLGGILLAMYADSFLGRKKLLFVSWLIMSVTGILTAFSSNIWTYVIMRFFSGLGRVGILDYLFFSYGTLSSPVLAFSTRRCSWRVLYRCTGIPVFVYCVIAYHLVVESTRWLFMGGYTEEAITALRQISQKTDWTLINLGQLPPLQRENTISNFNFSIKILFKRRWLDFSLYLSAMFNGLTEMPLLLITFFLLKKCNRMSSLLSSSIIGGIGCILTWLVGTGQRVPQLMLELCSFFGIYIAYGILLVHSIELFPTCVRNFATMAVGQAIVLGGVVCPVLISVAKENHFFSYGLFGCIVLFPGLFVLCLPETKGKSLYDSMEDQERNESRGLINLVNLTGSYV</sequence>